<evidence type="ECO:0000313" key="3">
    <source>
        <dbReference type="EMBL" id="CAC5410958.1"/>
    </source>
</evidence>
<dbReference type="OrthoDB" id="10384814at2759"/>
<keyword evidence="2" id="KW-0472">Membrane</keyword>
<feature type="compositionally biased region" description="Basic and acidic residues" evidence="1">
    <location>
        <begin position="685"/>
        <end position="697"/>
    </location>
</feature>
<keyword evidence="2" id="KW-0812">Transmembrane</keyword>
<evidence type="ECO:0000256" key="1">
    <source>
        <dbReference type="SAM" id="MobiDB-lite"/>
    </source>
</evidence>
<feature type="transmembrane region" description="Helical" evidence="2">
    <location>
        <begin position="306"/>
        <end position="327"/>
    </location>
</feature>
<evidence type="ECO:0000256" key="2">
    <source>
        <dbReference type="SAM" id="Phobius"/>
    </source>
</evidence>
<name>A0A6J8DQQ0_MYTCO</name>
<reference evidence="3 4" key="1">
    <citation type="submission" date="2020-06" db="EMBL/GenBank/DDBJ databases">
        <authorList>
            <person name="Li R."/>
            <person name="Bekaert M."/>
        </authorList>
    </citation>
    <scope>NUCLEOTIDE SEQUENCE [LARGE SCALE GENOMIC DNA]</scope>
    <source>
        <strain evidence="4">wild</strain>
    </source>
</reference>
<feature type="region of interest" description="Disordered" evidence="1">
    <location>
        <begin position="411"/>
        <end position="448"/>
    </location>
</feature>
<accession>A0A6J8DQQ0</accession>
<feature type="compositionally biased region" description="Basic and acidic residues" evidence="1">
    <location>
        <begin position="724"/>
        <end position="747"/>
    </location>
</feature>
<evidence type="ECO:0000313" key="4">
    <source>
        <dbReference type="Proteomes" id="UP000507470"/>
    </source>
</evidence>
<feature type="compositionally biased region" description="Polar residues" evidence="1">
    <location>
        <begin position="701"/>
        <end position="711"/>
    </location>
</feature>
<keyword evidence="4" id="KW-1185">Reference proteome</keyword>
<keyword evidence="2" id="KW-1133">Transmembrane helix</keyword>
<feature type="region of interest" description="Disordered" evidence="1">
    <location>
        <begin position="678"/>
        <end position="747"/>
    </location>
</feature>
<feature type="compositionally biased region" description="Basic and acidic residues" evidence="1">
    <location>
        <begin position="519"/>
        <end position="539"/>
    </location>
</feature>
<organism evidence="3 4">
    <name type="scientific">Mytilus coruscus</name>
    <name type="common">Sea mussel</name>
    <dbReference type="NCBI Taxonomy" id="42192"/>
    <lineage>
        <taxon>Eukaryota</taxon>
        <taxon>Metazoa</taxon>
        <taxon>Spiralia</taxon>
        <taxon>Lophotrochozoa</taxon>
        <taxon>Mollusca</taxon>
        <taxon>Bivalvia</taxon>
        <taxon>Autobranchia</taxon>
        <taxon>Pteriomorphia</taxon>
        <taxon>Mytilida</taxon>
        <taxon>Mytiloidea</taxon>
        <taxon>Mytilidae</taxon>
        <taxon>Mytilinae</taxon>
        <taxon>Mytilus</taxon>
    </lineage>
</organism>
<proteinExistence type="predicted"/>
<protein>
    <submittedName>
        <fullName evidence="3">Uncharacterized protein</fullName>
    </submittedName>
</protein>
<dbReference type="Proteomes" id="UP000507470">
    <property type="component" value="Unassembled WGS sequence"/>
</dbReference>
<feature type="region of interest" description="Disordered" evidence="1">
    <location>
        <begin position="519"/>
        <end position="548"/>
    </location>
</feature>
<dbReference type="EMBL" id="CACVKT020007820">
    <property type="protein sequence ID" value="CAC5410958.1"/>
    <property type="molecule type" value="Genomic_DNA"/>
</dbReference>
<dbReference type="AlphaFoldDB" id="A0A6J8DQQ0"/>
<sequence length="747" mass="84029">MFAQYIHIYEKLFIKGALDCNRIPFATFKRSRKYWFITVQNWRNPTKGESLSILTSLSYLSAIKKEKYFVVGETFTESCTAHNNVIMSEEICIIFITILTCSLAFDLSCPGSGQWNFRASFYCSEVNKYTCLLDATKTRYTETCDGFREETDGVKSTINRNNFDATKCRPERFQPIGFTTVGNSDCVFKKSKCVQEGQIVAHEIKEESSLVDTKCLCDYTKGYSFINLPKDKCYCSPSVDDCSCFREFCSSGKKLSPDYQCTTEIDMKNRTWNCSNIAFADDGQNGDQIRRYINDIDPKNGRRSRIAVQVIVPILVITVVGLLIWCWKTSKLDKIKERIVRLVYEKDDNNESEAIILLTEIPLSSDKNDEIPLESTLSRLGSDIITSVHDNCSSTEDIKLLQTDDRATDLSSQINQNDSSLPKDKDSSSDDGSFKSAEGSTIGLNEIEDNKTVINNSTGTTKKSEMSKLVFQNGENKSDIHSGCKKSIFSGCLSKEDTNDNKSESEAIILPTEISHSSKKNDEIQIESSTKDIGNKTEASDEESCMVEVEDNKIKKNEELNTFAKEQKDKSDEPVEDICSVVAENEKTSVKQHKGKSEESGEEICTVEAKINTIKENEELYTYEKANTDKSNETVEEIGTVDAENEKTFEIELVDQSAESNEEICIDEAKNIKIKENEELSMSKSKFETDDADKNVDTETPDVQVNITAESFDSLLEGFEESEPTEHESADSDTDKRTAAKNPKSDD</sequence>
<gene>
    <name evidence="3" type="ORF">MCOR_44097</name>
</gene>